<reference evidence="2" key="1">
    <citation type="journal article" date="2022" name="bioRxiv">
        <title>Sequencing and chromosome-scale assembly of the giantPleurodeles waltlgenome.</title>
        <authorList>
            <person name="Brown T."/>
            <person name="Elewa A."/>
            <person name="Iarovenko S."/>
            <person name="Subramanian E."/>
            <person name="Araus A.J."/>
            <person name="Petzold A."/>
            <person name="Susuki M."/>
            <person name="Suzuki K.-i.T."/>
            <person name="Hayashi T."/>
            <person name="Toyoda A."/>
            <person name="Oliveira C."/>
            <person name="Osipova E."/>
            <person name="Leigh N.D."/>
            <person name="Simon A."/>
            <person name="Yun M.H."/>
        </authorList>
    </citation>
    <scope>NUCLEOTIDE SEQUENCE</scope>
    <source>
        <strain evidence="2">20211129_DDA</strain>
        <tissue evidence="2">Liver</tissue>
    </source>
</reference>
<evidence type="ECO:0000256" key="1">
    <source>
        <dbReference type="SAM" id="MobiDB-lite"/>
    </source>
</evidence>
<gene>
    <name evidence="2" type="ORF">NDU88_003331</name>
</gene>
<feature type="region of interest" description="Disordered" evidence="1">
    <location>
        <begin position="129"/>
        <end position="184"/>
    </location>
</feature>
<dbReference type="EMBL" id="JANPWB010000002">
    <property type="protein sequence ID" value="KAJ1207941.1"/>
    <property type="molecule type" value="Genomic_DNA"/>
</dbReference>
<dbReference type="AlphaFoldDB" id="A0AAV7W5A1"/>
<dbReference type="Proteomes" id="UP001066276">
    <property type="component" value="Chromosome 1_2"/>
</dbReference>
<comment type="caution">
    <text evidence="2">The sequence shown here is derived from an EMBL/GenBank/DDBJ whole genome shotgun (WGS) entry which is preliminary data.</text>
</comment>
<accession>A0AAV7W5A1</accession>
<proteinExistence type="predicted"/>
<feature type="compositionally biased region" description="Basic and acidic residues" evidence="1">
    <location>
        <begin position="133"/>
        <end position="159"/>
    </location>
</feature>
<organism evidence="2 3">
    <name type="scientific">Pleurodeles waltl</name>
    <name type="common">Iberian ribbed newt</name>
    <dbReference type="NCBI Taxonomy" id="8319"/>
    <lineage>
        <taxon>Eukaryota</taxon>
        <taxon>Metazoa</taxon>
        <taxon>Chordata</taxon>
        <taxon>Craniata</taxon>
        <taxon>Vertebrata</taxon>
        <taxon>Euteleostomi</taxon>
        <taxon>Amphibia</taxon>
        <taxon>Batrachia</taxon>
        <taxon>Caudata</taxon>
        <taxon>Salamandroidea</taxon>
        <taxon>Salamandridae</taxon>
        <taxon>Pleurodelinae</taxon>
        <taxon>Pleurodeles</taxon>
    </lineage>
</organism>
<evidence type="ECO:0000313" key="2">
    <source>
        <dbReference type="EMBL" id="KAJ1207941.1"/>
    </source>
</evidence>
<protein>
    <submittedName>
        <fullName evidence="2">Uncharacterized protein</fullName>
    </submittedName>
</protein>
<keyword evidence="3" id="KW-1185">Reference proteome</keyword>
<evidence type="ECO:0000313" key="3">
    <source>
        <dbReference type="Proteomes" id="UP001066276"/>
    </source>
</evidence>
<name>A0AAV7W5A1_PLEWA</name>
<sequence>MRTRGPCMSGDRGSSSRGAGLWVEVALSLTRGRRFSAQVDFWGTGGAASSFFLVLGGELPCLLGVRTLGEECFEESWLMVPYCTQVRAEKLVAVEGPPLNLSSHTRRLIKGKVVFHKYSAAAVKGGASVESRWSGKNEGPKIRVEQGEDGKNSGKKTDIDSPGNQQVFSDADMNETNKESSHAQLRITRFERPRVASSLHSFFKVLLQGDGALEGNAVLSLPTRDTDSKTQMVEKCQEKPEIFEPGFLKIPVPDEHKGIPRIPF</sequence>